<evidence type="ECO:0000259" key="1">
    <source>
        <dbReference type="Pfam" id="PF00501"/>
    </source>
</evidence>
<dbReference type="InterPro" id="IPR025110">
    <property type="entry name" value="AMP-bd_C"/>
</dbReference>
<comment type="caution">
    <text evidence="3">The sequence shown here is derived from an EMBL/GenBank/DDBJ whole genome shotgun (WGS) entry which is preliminary data.</text>
</comment>
<organism evidence="3 4">
    <name type="scientific">Eiseniibacteriota bacterium</name>
    <dbReference type="NCBI Taxonomy" id="2212470"/>
    <lineage>
        <taxon>Bacteria</taxon>
        <taxon>Candidatus Eiseniibacteriota</taxon>
    </lineage>
</organism>
<dbReference type="InterPro" id="IPR045851">
    <property type="entry name" value="AMP-bd_C_sf"/>
</dbReference>
<evidence type="ECO:0000313" key="3">
    <source>
        <dbReference type="EMBL" id="MBU2691668.1"/>
    </source>
</evidence>
<name>A0A948RVA3_UNCEI</name>
<dbReference type="InterPro" id="IPR000873">
    <property type="entry name" value="AMP-dep_synth/lig_dom"/>
</dbReference>
<dbReference type="Pfam" id="PF00501">
    <property type="entry name" value="AMP-binding"/>
    <property type="match status" value="1"/>
</dbReference>
<dbReference type="InterPro" id="IPR042099">
    <property type="entry name" value="ANL_N_sf"/>
</dbReference>
<dbReference type="InterPro" id="IPR020845">
    <property type="entry name" value="AMP-binding_CS"/>
</dbReference>
<dbReference type="Gene3D" id="3.30.300.30">
    <property type="match status" value="1"/>
</dbReference>
<evidence type="ECO:0000313" key="4">
    <source>
        <dbReference type="Proteomes" id="UP000777784"/>
    </source>
</evidence>
<dbReference type="Gene3D" id="3.40.50.12780">
    <property type="entry name" value="N-terminal domain of ligase-like"/>
    <property type="match status" value="1"/>
</dbReference>
<dbReference type="PANTHER" id="PTHR43767">
    <property type="entry name" value="LONG-CHAIN-FATTY-ACID--COA LIGASE"/>
    <property type="match status" value="1"/>
</dbReference>
<gene>
    <name evidence="3" type="ORF">KJ970_12145</name>
</gene>
<dbReference type="Proteomes" id="UP000777784">
    <property type="component" value="Unassembled WGS sequence"/>
</dbReference>
<dbReference type="PANTHER" id="PTHR43767:SF1">
    <property type="entry name" value="NONRIBOSOMAL PEPTIDE SYNTHASE PES1 (EUROFUNG)-RELATED"/>
    <property type="match status" value="1"/>
</dbReference>
<dbReference type="PROSITE" id="PS00455">
    <property type="entry name" value="AMP_BINDING"/>
    <property type="match status" value="1"/>
</dbReference>
<keyword evidence="3" id="KW-0436">Ligase</keyword>
<dbReference type="InterPro" id="IPR050237">
    <property type="entry name" value="ATP-dep_AMP-bd_enzyme"/>
</dbReference>
<protein>
    <submittedName>
        <fullName evidence="3">Acyl--CoA ligase</fullName>
    </submittedName>
</protein>
<feature type="domain" description="AMP-binding enzyme C-terminal" evidence="2">
    <location>
        <begin position="424"/>
        <end position="499"/>
    </location>
</feature>
<evidence type="ECO:0000259" key="2">
    <source>
        <dbReference type="Pfam" id="PF13193"/>
    </source>
</evidence>
<proteinExistence type="predicted"/>
<reference evidence="3" key="1">
    <citation type="submission" date="2021-05" db="EMBL/GenBank/DDBJ databases">
        <title>Energy efficiency and biological interactions define the core microbiome of deep oligotrophic groundwater.</title>
        <authorList>
            <person name="Mehrshad M."/>
            <person name="Lopez-Fernandez M."/>
            <person name="Bell E."/>
            <person name="Bernier-Latmani R."/>
            <person name="Bertilsson S."/>
            <person name="Dopson M."/>
        </authorList>
    </citation>
    <scope>NUCLEOTIDE SEQUENCE</scope>
    <source>
        <strain evidence="3">Modern_marine.mb.64</strain>
    </source>
</reference>
<sequence length="507" mass="56278">MKEIQDTITRVLDDGMRRTETGVAFRMKDKVFRFDELEAASRRLAENLLRRGLRKGEKVALAFNNCFLYPIAFIGIQRAGGVAVPINPTLTGREIHYILDHADVRWFLLAPEAEVPEGAESVPKMEGILRLFYSGAVEDREVALFPGGAAGDEAVALPPEDQDQDGILIYTSGTTGVPKAVLLSQRNIIANARFVVDYLELRPSDRHAVFLPLFYSYAMSQMLSTLMAGGEVILLDGLIFPAVALKEMAHHGSTILAGVPTTYNLLVRLNSFNNNELPNLRLFLNAGGPVHPDRLDELCRRFPNALIINNYGCTEAGPRVTYLPHEELHTRRGSMGIAIPGMKVTLRDDQGREVGVGEMGEVTISGPCVMKCYYKNEIQTRRVMTPYGLRSGDWATKDKDGFLYFKGRKLDIINTGGEKVSAREVEDILMQHPMVKEVAVVGTPDPILGEVVKAFIVPETENAVTAEELRHLAFQSLARHKVPRIFQFCKQLSRTSSGKIRKVDLIG</sequence>
<dbReference type="EMBL" id="JAHJDP010000072">
    <property type="protein sequence ID" value="MBU2691668.1"/>
    <property type="molecule type" value="Genomic_DNA"/>
</dbReference>
<dbReference type="GO" id="GO:0016878">
    <property type="term" value="F:acid-thiol ligase activity"/>
    <property type="evidence" value="ECO:0007669"/>
    <property type="project" value="UniProtKB-ARBA"/>
</dbReference>
<dbReference type="Pfam" id="PF13193">
    <property type="entry name" value="AMP-binding_C"/>
    <property type="match status" value="1"/>
</dbReference>
<dbReference type="SUPFAM" id="SSF56801">
    <property type="entry name" value="Acetyl-CoA synthetase-like"/>
    <property type="match status" value="1"/>
</dbReference>
<dbReference type="AlphaFoldDB" id="A0A948RVA3"/>
<feature type="domain" description="AMP-dependent synthetase/ligase" evidence="1">
    <location>
        <begin position="21"/>
        <end position="374"/>
    </location>
</feature>
<accession>A0A948RVA3</accession>